<evidence type="ECO:0000313" key="2">
    <source>
        <dbReference type="Proteomes" id="UP000824533"/>
    </source>
</evidence>
<proteinExistence type="predicted"/>
<evidence type="ECO:0000313" key="1">
    <source>
        <dbReference type="EMBL" id="KAJ0169761.1"/>
    </source>
</evidence>
<reference evidence="1 2" key="1">
    <citation type="journal article" date="2021" name="Front. Genet.">
        <title>Chromosome-Level Genome Assembly Reveals Significant Gene Expansion in the Toll and IMD Signaling Pathways of Dendrolimus kikuchii.</title>
        <authorList>
            <person name="Zhou J."/>
            <person name="Wu P."/>
            <person name="Xiong Z."/>
            <person name="Liu N."/>
            <person name="Zhao N."/>
            <person name="Ji M."/>
            <person name="Qiu Y."/>
            <person name="Yang B."/>
        </authorList>
    </citation>
    <scope>NUCLEOTIDE SEQUENCE [LARGE SCALE GENOMIC DNA]</scope>
    <source>
        <strain evidence="1">Ann1</strain>
    </source>
</reference>
<gene>
    <name evidence="1" type="ORF">K1T71_014367</name>
</gene>
<name>A0ACC1CE36_9NEOP</name>
<dbReference type="EMBL" id="CM034415">
    <property type="protein sequence ID" value="KAJ0169761.1"/>
    <property type="molecule type" value="Genomic_DNA"/>
</dbReference>
<protein>
    <submittedName>
        <fullName evidence="1">Uncharacterized protein</fullName>
    </submittedName>
</protein>
<organism evidence="1 2">
    <name type="scientific">Dendrolimus kikuchii</name>
    <dbReference type="NCBI Taxonomy" id="765133"/>
    <lineage>
        <taxon>Eukaryota</taxon>
        <taxon>Metazoa</taxon>
        <taxon>Ecdysozoa</taxon>
        <taxon>Arthropoda</taxon>
        <taxon>Hexapoda</taxon>
        <taxon>Insecta</taxon>
        <taxon>Pterygota</taxon>
        <taxon>Neoptera</taxon>
        <taxon>Endopterygota</taxon>
        <taxon>Lepidoptera</taxon>
        <taxon>Glossata</taxon>
        <taxon>Ditrysia</taxon>
        <taxon>Bombycoidea</taxon>
        <taxon>Lasiocampidae</taxon>
        <taxon>Dendrolimus</taxon>
    </lineage>
</organism>
<dbReference type="Proteomes" id="UP000824533">
    <property type="component" value="Linkage Group LG29"/>
</dbReference>
<sequence length="233" mass="26765">MHAISNTVFQEIWERLTKAQFNINDGKPLFVCYICYAQLRNAHQLMQRASKAEELLTTVMNNDSEEIRQTTLCTASLTHHFRYKYAIKEAYQLECKQFERNSVDEIKKEKEEGSEENNEEGSEENNGERSEENNEEEIDIKIKEEEEDICQEENLDSADDESGIPLDDTLLKNKLEKEVQINLEKTDISASNRKGTINEMALDVPNVVCNNSCMVLRVTSHLPGDALIAEKEI</sequence>
<keyword evidence="2" id="KW-1185">Reference proteome</keyword>
<accession>A0ACC1CE36</accession>
<comment type="caution">
    <text evidence="1">The sequence shown here is derived from an EMBL/GenBank/DDBJ whole genome shotgun (WGS) entry which is preliminary data.</text>
</comment>